<keyword evidence="2" id="KW-1133">Transmembrane helix</keyword>
<reference evidence="3 4" key="1">
    <citation type="submission" date="2018-06" db="EMBL/GenBank/DDBJ databases">
        <title>Paenibacillus imtechensis sp. nov.</title>
        <authorList>
            <person name="Pinnaka A.K."/>
            <person name="Singh H."/>
            <person name="Kaur M."/>
        </authorList>
    </citation>
    <scope>NUCLEOTIDE SEQUENCE [LARGE SCALE GENOMIC DNA]</scope>
    <source>
        <strain evidence="3 4">SMB1</strain>
    </source>
</reference>
<evidence type="ECO:0000256" key="2">
    <source>
        <dbReference type="SAM" id="Phobius"/>
    </source>
</evidence>
<comment type="caution">
    <text evidence="3">The sequence shown here is derived from an EMBL/GenBank/DDBJ whole genome shotgun (WGS) entry which is preliminary data.</text>
</comment>
<feature type="region of interest" description="Disordered" evidence="1">
    <location>
        <begin position="122"/>
        <end position="183"/>
    </location>
</feature>
<dbReference type="AlphaFoldDB" id="A0A2W1LRX3"/>
<dbReference type="Proteomes" id="UP000249522">
    <property type="component" value="Unassembled WGS sequence"/>
</dbReference>
<keyword evidence="4" id="KW-1185">Reference proteome</keyword>
<proteinExistence type="predicted"/>
<accession>A0A2W1LRX3</accession>
<feature type="transmembrane region" description="Helical" evidence="2">
    <location>
        <begin position="52"/>
        <end position="73"/>
    </location>
</feature>
<keyword evidence="2" id="KW-0812">Transmembrane</keyword>
<name>A0A2W1LRX3_9BACL</name>
<evidence type="ECO:0000256" key="1">
    <source>
        <dbReference type="SAM" id="MobiDB-lite"/>
    </source>
</evidence>
<gene>
    <name evidence="3" type="ORF">DNH61_00190</name>
</gene>
<sequence>MEQKKRMHTPFYWKMFGFRRYKNAAGEQWLTHGSKPHRYLVRQVKGPGMPRWAKWTVTGVILLGIGTAGYQIGMNMLADRLMKELSEKVISKEEIEELRRDPAIMALLESELKEGNKGVLPVEAGHSTEAQGGITPDRSRSRDAEEAGSGGVRPVVADGVEATGTGKDGPKDNKSATAEPAASKKELTLLTKEEALQLLLKRFSIGELRGFMAMAEGGISDEEKETVKSSLKSKLSAEEYEALKLLALMEISK</sequence>
<evidence type="ECO:0000313" key="4">
    <source>
        <dbReference type="Proteomes" id="UP000249522"/>
    </source>
</evidence>
<dbReference type="RefSeq" id="WP_111144685.1">
    <property type="nucleotide sequence ID" value="NZ_QKRB01000006.1"/>
</dbReference>
<keyword evidence="2" id="KW-0472">Membrane</keyword>
<organism evidence="3 4">
    <name type="scientific">Paenibacillus sambharensis</name>
    <dbReference type="NCBI Taxonomy" id="1803190"/>
    <lineage>
        <taxon>Bacteria</taxon>
        <taxon>Bacillati</taxon>
        <taxon>Bacillota</taxon>
        <taxon>Bacilli</taxon>
        <taxon>Bacillales</taxon>
        <taxon>Paenibacillaceae</taxon>
        <taxon>Paenibacillus</taxon>
    </lineage>
</organism>
<dbReference type="EMBL" id="QKRB01000006">
    <property type="protein sequence ID" value="PZD97722.1"/>
    <property type="molecule type" value="Genomic_DNA"/>
</dbReference>
<evidence type="ECO:0000313" key="3">
    <source>
        <dbReference type="EMBL" id="PZD97722.1"/>
    </source>
</evidence>
<protein>
    <submittedName>
        <fullName evidence="3">Uncharacterized protein</fullName>
    </submittedName>
</protein>